<dbReference type="PANTHER" id="PTHR35333:SF3">
    <property type="entry name" value="BETA-LACTAMASE-TYPE TRANSPEPTIDASE FOLD CONTAINING PROTEIN"/>
    <property type="match status" value="1"/>
</dbReference>
<dbReference type="GO" id="GO:0046677">
    <property type="term" value="P:response to antibiotic"/>
    <property type="evidence" value="ECO:0007669"/>
    <property type="project" value="InterPro"/>
</dbReference>
<dbReference type="SUPFAM" id="SSF56601">
    <property type="entry name" value="beta-lactamase/transpeptidase-like"/>
    <property type="match status" value="1"/>
</dbReference>
<dbReference type="RefSeq" id="WP_146318123.1">
    <property type="nucleotide sequence ID" value="NZ_VCQV01000023.1"/>
</dbReference>
<protein>
    <submittedName>
        <fullName evidence="2">Serine hydrolase</fullName>
    </submittedName>
</protein>
<dbReference type="AlphaFoldDB" id="A0A563DXJ5"/>
<dbReference type="Pfam" id="PF13354">
    <property type="entry name" value="Beta-lactamase2"/>
    <property type="match status" value="1"/>
</dbReference>
<dbReference type="PANTHER" id="PTHR35333">
    <property type="entry name" value="BETA-LACTAMASE"/>
    <property type="match status" value="1"/>
</dbReference>
<dbReference type="Gene3D" id="3.40.710.10">
    <property type="entry name" value="DD-peptidase/beta-lactamase superfamily"/>
    <property type="match status" value="1"/>
</dbReference>
<dbReference type="GO" id="GO:0008800">
    <property type="term" value="F:beta-lactamase activity"/>
    <property type="evidence" value="ECO:0007669"/>
    <property type="project" value="InterPro"/>
</dbReference>
<evidence type="ECO:0000313" key="2">
    <source>
        <dbReference type="EMBL" id="TWP34980.1"/>
    </source>
</evidence>
<accession>A0A563DXJ5</accession>
<gene>
    <name evidence="2" type="ORF">FGL98_15680</name>
</gene>
<reference evidence="2 3" key="2">
    <citation type="submission" date="2019-08" db="EMBL/GenBank/DDBJ databases">
        <title>Jejuicoccus antrihumi gen. nov., sp. nov., a new member of the family Dermacoccaceae isolated from a cave.</title>
        <authorList>
            <person name="Schumann P."/>
            <person name="Kim I.S."/>
        </authorList>
    </citation>
    <scope>NUCLEOTIDE SEQUENCE [LARGE SCALE GENOMIC DNA]</scope>
    <source>
        <strain evidence="2 3">C5-26</strain>
    </source>
</reference>
<dbReference type="OrthoDB" id="9775096at2"/>
<comment type="caution">
    <text evidence="2">The sequence shown here is derived from an EMBL/GenBank/DDBJ whole genome shotgun (WGS) entry which is preliminary data.</text>
</comment>
<name>A0A563DXJ5_9MICO</name>
<dbReference type="EMBL" id="VCQV01000023">
    <property type="protein sequence ID" value="TWP34980.1"/>
    <property type="molecule type" value="Genomic_DNA"/>
</dbReference>
<evidence type="ECO:0000259" key="1">
    <source>
        <dbReference type="Pfam" id="PF13354"/>
    </source>
</evidence>
<organism evidence="2 3">
    <name type="scientific">Leekyejoonella antrihumi</name>
    <dbReference type="NCBI Taxonomy" id="1660198"/>
    <lineage>
        <taxon>Bacteria</taxon>
        <taxon>Bacillati</taxon>
        <taxon>Actinomycetota</taxon>
        <taxon>Actinomycetes</taxon>
        <taxon>Micrococcales</taxon>
        <taxon>Dermacoccaceae</taxon>
        <taxon>Leekyejoonella</taxon>
    </lineage>
</organism>
<dbReference type="GO" id="GO:0030655">
    <property type="term" value="P:beta-lactam antibiotic catabolic process"/>
    <property type="evidence" value="ECO:0007669"/>
    <property type="project" value="InterPro"/>
</dbReference>
<sequence>MSLRSFESDGTPVLSFQVLDGAGSVLAQRAPDREFYAASTIKLAVLIAAMRAVDAGRLALDQELTATHTFRSAVPGGSEFGMDEDDFDEGMPAEGSPISLHDVLWRMVAVSSNEATNMVVDLVGLDAVAEALAHCGARNSVMQRPIGDVEGRSAGLTNRVTAGDLAALMRAVITGAAASPASTERMVSILEAQQIPYLGKGLPTGTRFGSKSGWVDAIQHDVAFVAPSGDLASPETYVIAVCTRGYEEADATELLAGVSRLAWDLTAH</sequence>
<dbReference type="InterPro" id="IPR045155">
    <property type="entry name" value="Beta-lactam_cat"/>
</dbReference>
<feature type="domain" description="Beta-lactamase class A catalytic" evidence="1">
    <location>
        <begin position="27"/>
        <end position="242"/>
    </location>
</feature>
<proteinExistence type="predicted"/>
<evidence type="ECO:0000313" key="3">
    <source>
        <dbReference type="Proteomes" id="UP000320244"/>
    </source>
</evidence>
<keyword evidence="2" id="KW-0378">Hydrolase</keyword>
<dbReference type="InterPro" id="IPR012338">
    <property type="entry name" value="Beta-lactam/transpept-like"/>
</dbReference>
<dbReference type="InterPro" id="IPR000871">
    <property type="entry name" value="Beta-lactam_class-A"/>
</dbReference>
<reference evidence="2 3" key="1">
    <citation type="submission" date="2019-05" db="EMBL/GenBank/DDBJ databases">
        <authorList>
            <person name="Lee S.D."/>
        </authorList>
    </citation>
    <scope>NUCLEOTIDE SEQUENCE [LARGE SCALE GENOMIC DNA]</scope>
    <source>
        <strain evidence="2 3">C5-26</strain>
    </source>
</reference>
<dbReference type="Proteomes" id="UP000320244">
    <property type="component" value="Unassembled WGS sequence"/>
</dbReference>
<keyword evidence="3" id="KW-1185">Reference proteome</keyword>